<accession>A0AAU8CM97</accession>
<protein>
    <submittedName>
        <fullName evidence="1">Uncharacterized protein</fullName>
    </submittedName>
</protein>
<sequence>MSSPQTRTGEKAFRKLSRVHAAHLAAYATRRLELQRPDRLSPRDRAHLAAADAVLEEIRGLLQGQKQGEPGHVAAEQEV</sequence>
<gene>
    <name evidence="1" type="ORF">ABVK50_22700</name>
</gene>
<dbReference type="RefSeq" id="WP_353644432.1">
    <property type="nucleotide sequence ID" value="NZ_CP159253.1"/>
</dbReference>
<organism evidence="1">
    <name type="scientific">Mesorhizobium sp. WSM2240</name>
    <dbReference type="NCBI Taxonomy" id="3228851"/>
    <lineage>
        <taxon>Bacteria</taxon>
        <taxon>Pseudomonadati</taxon>
        <taxon>Pseudomonadota</taxon>
        <taxon>Alphaproteobacteria</taxon>
        <taxon>Hyphomicrobiales</taxon>
        <taxon>Phyllobacteriaceae</taxon>
        <taxon>Mesorhizobium</taxon>
    </lineage>
</organism>
<evidence type="ECO:0000313" key="1">
    <source>
        <dbReference type="EMBL" id="XCG48032.1"/>
    </source>
</evidence>
<reference evidence="1" key="1">
    <citation type="submission" date="2024-06" db="EMBL/GenBank/DDBJ databases">
        <title>Mesorhizobium karijinii sp. nov., a symbiont of the iconic Swainsona formosa from arid Australia.</title>
        <authorList>
            <person name="Hill Y.J."/>
            <person name="Watkin E.L.J."/>
            <person name="O'Hara G.W."/>
            <person name="Terpolilli J."/>
            <person name="Tye M.L."/>
            <person name="Kohlmeier M.G."/>
        </authorList>
    </citation>
    <scope>NUCLEOTIDE SEQUENCE</scope>
    <source>
        <strain evidence="1">WSM2240</strain>
    </source>
</reference>
<dbReference type="AlphaFoldDB" id="A0AAU8CM97"/>
<proteinExistence type="predicted"/>
<name>A0AAU8CM97_9HYPH</name>
<dbReference type="EMBL" id="CP159253">
    <property type="protein sequence ID" value="XCG48032.1"/>
    <property type="molecule type" value="Genomic_DNA"/>
</dbReference>